<dbReference type="EMBL" id="JBAKAX010000001">
    <property type="protein sequence ID" value="MEL0602737.1"/>
    <property type="molecule type" value="Genomic_DNA"/>
</dbReference>
<accession>A0ACC6QYX5</accession>
<proteinExistence type="predicted"/>
<evidence type="ECO:0000313" key="2">
    <source>
        <dbReference type="Proteomes" id="UP001374952"/>
    </source>
</evidence>
<name>A0ACC6QYX5_9GAMM</name>
<sequence>MKHSIKIAMASLLVLGSSHVQASEVDLDVTDIITQNVTSYINQATAELEQSISQSLSFDAQAALEQLVNQAQEQTDVTTQSTMVVTTEVKAK</sequence>
<gene>
    <name evidence="1" type="ORF">V6250_01075</name>
</gene>
<keyword evidence="2" id="KW-1185">Reference proteome</keyword>
<protein>
    <submittedName>
        <fullName evidence="1">Uncharacterized protein</fullName>
    </submittedName>
</protein>
<comment type="caution">
    <text evidence="1">The sequence shown here is derived from an EMBL/GenBank/DDBJ whole genome shotgun (WGS) entry which is preliminary data.</text>
</comment>
<evidence type="ECO:0000313" key="1">
    <source>
        <dbReference type="EMBL" id="MEL0602737.1"/>
    </source>
</evidence>
<organism evidence="1 2">
    <name type="scientific">Pseudoalteromonas undina</name>
    <dbReference type="NCBI Taxonomy" id="43660"/>
    <lineage>
        <taxon>Bacteria</taxon>
        <taxon>Pseudomonadati</taxon>
        <taxon>Pseudomonadota</taxon>
        <taxon>Gammaproteobacteria</taxon>
        <taxon>Alteromonadales</taxon>
        <taxon>Pseudoalteromonadaceae</taxon>
        <taxon>Pseudoalteromonas</taxon>
    </lineage>
</organism>
<dbReference type="Proteomes" id="UP001374952">
    <property type="component" value="Unassembled WGS sequence"/>
</dbReference>
<reference evidence="1" key="1">
    <citation type="submission" date="2024-02" db="EMBL/GenBank/DDBJ databases">
        <title>Bacteria isolated from the canopy kelp, Nereocystis luetkeana.</title>
        <authorList>
            <person name="Pfister C.A."/>
            <person name="Younker I.T."/>
            <person name="Light S.H."/>
        </authorList>
    </citation>
    <scope>NUCLEOTIDE SEQUENCE</scope>
    <source>
        <strain evidence="1">TN.2.01</strain>
    </source>
</reference>